<name>A0A077EFW0_9FLAO</name>
<feature type="domain" description="Outer membrane protein beta-barrel" evidence="2">
    <location>
        <begin position="21"/>
        <end position="211"/>
    </location>
</feature>
<sequence>MKKSLCKALCLCLLPVGASLFAQNKFKIGLDAGYTYSVLNGNVSNLVDTKYSGRYGFGVNLSGEYMIWNSLFVSTGVSFLQKNYKYERTGTRSGQYTDYKNNFLTFPLLVGGYILNNPHESKGVWIKVAGGMYTEYWLNMKREGQYPVFGGLQPDGTFPYVKVSDTYDFKKNENQLNRFGYGLQGQAQLGYSFDKFDVYGAYNYQYGLSDISKTNTDKEQKATTRSYMISVGVSYKFD</sequence>
<dbReference type="eggNOG" id="ENOG502ZUW9">
    <property type="taxonomic scope" value="Bacteria"/>
</dbReference>
<dbReference type="STRING" id="1338011.BD94_2562"/>
<feature type="signal peptide" evidence="1">
    <location>
        <begin position="1"/>
        <end position="22"/>
    </location>
</feature>
<protein>
    <recommendedName>
        <fullName evidence="2">Outer membrane protein beta-barrel domain-containing protein</fullName>
    </recommendedName>
</protein>
<dbReference type="Proteomes" id="UP000028933">
    <property type="component" value="Chromosome"/>
</dbReference>
<accession>A0A077EFW0</accession>
<dbReference type="HOGENOM" id="CLU_101716_0_0_10"/>
<dbReference type="Pfam" id="PF13568">
    <property type="entry name" value="OMP_b-brl_2"/>
    <property type="match status" value="1"/>
</dbReference>
<feature type="chain" id="PRO_5001717674" description="Outer membrane protein beta-barrel domain-containing protein" evidence="1">
    <location>
        <begin position="23"/>
        <end position="238"/>
    </location>
</feature>
<keyword evidence="1" id="KW-0732">Signal</keyword>
<organism evidence="3 4">
    <name type="scientific">Elizabethkingia anophelis NUHP1</name>
    <dbReference type="NCBI Taxonomy" id="1338011"/>
    <lineage>
        <taxon>Bacteria</taxon>
        <taxon>Pseudomonadati</taxon>
        <taxon>Bacteroidota</taxon>
        <taxon>Flavobacteriia</taxon>
        <taxon>Flavobacteriales</taxon>
        <taxon>Weeksellaceae</taxon>
        <taxon>Elizabethkingia</taxon>
    </lineage>
</organism>
<evidence type="ECO:0000313" key="4">
    <source>
        <dbReference type="Proteomes" id="UP000028933"/>
    </source>
</evidence>
<dbReference type="KEGG" id="eao:BD94_2562"/>
<dbReference type="InterPro" id="IPR025665">
    <property type="entry name" value="Beta-barrel_OMP_2"/>
</dbReference>
<evidence type="ECO:0000313" key="3">
    <source>
        <dbReference type="EMBL" id="AIL46337.1"/>
    </source>
</evidence>
<evidence type="ECO:0000259" key="2">
    <source>
        <dbReference type="Pfam" id="PF13568"/>
    </source>
</evidence>
<gene>
    <name evidence="3" type="ORF">BD94_2562</name>
</gene>
<dbReference type="AlphaFoldDB" id="A0A077EFW0"/>
<evidence type="ECO:0000256" key="1">
    <source>
        <dbReference type="SAM" id="SignalP"/>
    </source>
</evidence>
<reference evidence="3 4" key="1">
    <citation type="journal article" date="2013" name="Lancet">
        <title>First case of E anophelis outbreak in an intensive-care unit.</title>
        <authorList>
            <person name="Teo J."/>
            <person name="Tan S.Y."/>
            <person name="Tay M."/>
            <person name="Ding Y."/>
            <person name="Kjelleberg S."/>
            <person name="Givskov M."/>
            <person name="Lin R.T."/>
            <person name="Yang L."/>
        </authorList>
    </citation>
    <scope>NUCLEOTIDE SEQUENCE [LARGE SCALE GENOMIC DNA]</scope>
    <source>
        <strain evidence="3 4">NUHP1</strain>
    </source>
</reference>
<proteinExistence type="predicted"/>
<dbReference type="EMBL" id="CP007547">
    <property type="protein sequence ID" value="AIL46337.1"/>
    <property type="molecule type" value="Genomic_DNA"/>
</dbReference>
<dbReference type="RefSeq" id="WP_024565519.1">
    <property type="nucleotide sequence ID" value="NZ_CP007547.1"/>
</dbReference>